<keyword evidence="12 16" id="KW-0560">Oxidoreductase</keyword>
<protein>
    <recommendedName>
        <fullName evidence="16">Squalene monooxygenase</fullName>
        <ecNumber evidence="16">1.14.14.17</ecNumber>
    </recommendedName>
</protein>
<feature type="transmembrane region" description="Helical" evidence="16">
    <location>
        <begin position="420"/>
        <end position="436"/>
    </location>
</feature>
<evidence type="ECO:0000313" key="20">
    <source>
        <dbReference type="Proteomes" id="UP000799640"/>
    </source>
</evidence>
<dbReference type="Pfam" id="PF01266">
    <property type="entry name" value="DAO"/>
    <property type="match status" value="1"/>
</dbReference>
<evidence type="ECO:0000256" key="2">
    <source>
        <dbReference type="ARBA" id="ARBA00004154"/>
    </source>
</evidence>
<comment type="catalytic activity">
    <reaction evidence="16">
        <text>squalene + reduced [NADPH--hemoprotein reductase] + O2 = (S)-2,3-epoxysqualene + oxidized [NADPH--hemoprotein reductase] + H2O + H(+)</text>
        <dbReference type="Rhea" id="RHEA:25282"/>
        <dbReference type="Rhea" id="RHEA-COMP:11964"/>
        <dbReference type="Rhea" id="RHEA-COMP:11965"/>
        <dbReference type="ChEBI" id="CHEBI:15377"/>
        <dbReference type="ChEBI" id="CHEBI:15378"/>
        <dbReference type="ChEBI" id="CHEBI:15379"/>
        <dbReference type="ChEBI" id="CHEBI:15440"/>
        <dbReference type="ChEBI" id="CHEBI:15441"/>
        <dbReference type="ChEBI" id="CHEBI:57618"/>
        <dbReference type="ChEBI" id="CHEBI:58210"/>
        <dbReference type="EC" id="1.14.14.17"/>
    </reaction>
</comment>
<keyword evidence="8 16" id="KW-0274">FAD</keyword>
<feature type="transmembrane region" description="Helical" evidence="16">
    <location>
        <begin position="442"/>
        <end position="468"/>
    </location>
</feature>
<comment type="function">
    <text evidence="16">Catalyzes the stereospecific oxidation of squalene to (S)-2,3-epoxysqualene, and is considered to be a rate-limiting enzyme in steroid biosynthesis.</text>
</comment>
<keyword evidence="6 16" id="KW-0812">Transmembrane</keyword>
<feature type="transmembrane region" description="Helical" evidence="16">
    <location>
        <begin position="21"/>
        <end position="39"/>
    </location>
</feature>
<keyword evidence="10" id="KW-0752">Steroid biosynthesis</keyword>
<organism evidence="19 20">
    <name type="scientific">Trichodelitschia bisporula</name>
    <dbReference type="NCBI Taxonomy" id="703511"/>
    <lineage>
        <taxon>Eukaryota</taxon>
        <taxon>Fungi</taxon>
        <taxon>Dikarya</taxon>
        <taxon>Ascomycota</taxon>
        <taxon>Pezizomycotina</taxon>
        <taxon>Dothideomycetes</taxon>
        <taxon>Dothideomycetes incertae sedis</taxon>
        <taxon>Phaeotrichales</taxon>
        <taxon>Phaeotrichaceae</taxon>
        <taxon>Trichodelitschia</taxon>
    </lineage>
</organism>
<evidence type="ECO:0000259" key="18">
    <source>
        <dbReference type="Pfam" id="PF08491"/>
    </source>
</evidence>
<dbReference type="UniPathway" id="UPA00767">
    <property type="reaction ID" value="UER00752"/>
</dbReference>
<dbReference type="EC" id="1.14.14.17" evidence="16"/>
<reference evidence="19" key="1">
    <citation type="journal article" date="2020" name="Stud. Mycol.">
        <title>101 Dothideomycetes genomes: a test case for predicting lifestyles and emergence of pathogens.</title>
        <authorList>
            <person name="Haridas S."/>
            <person name="Albert R."/>
            <person name="Binder M."/>
            <person name="Bloem J."/>
            <person name="Labutti K."/>
            <person name="Salamov A."/>
            <person name="Andreopoulos B."/>
            <person name="Baker S."/>
            <person name="Barry K."/>
            <person name="Bills G."/>
            <person name="Bluhm B."/>
            <person name="Cannon C."/>
            <person name="Castanera R."/>
            <person name="Culley D."/>
            <person name="Daum C."/>
            <person name="Ezra D."/>
            <person name="Gonzalez J."/>
            <person name="Henrissat B."/>
            <person name="Kuo A."/>
            <person name="Liang C."/>
            <person name="Lipzen A."/>
            <person name="Lutzoni F."/>
            <person name="Magnuson J."/>
            <person name="Mondo S."/>
            <person name="Nolan M."/>
            <person name="Ohm R."/>
            <person name="Pangilinan J."/>
            <person name="Park H.-J."/>
            <person name="Ramirez L."/>
            <person name="Alfaro M."/>
            <person name="Sun H."/>
            <person name="Tritt A."/>
            <person name="Yoshinaga Y."/>
            <person name="Zwiers L.-H."/>
            <person name="Turgeon B."/>
            <person name="Goodwin S."/>
            <person name="Spatafora J."/>
            <person name="Crous P."/>
            <person name="Grigoriev I."/>
        </authorList>
    </citation>
    <scope>NUCLEOTIDE SEQUENCE</scope>
    <source>
        <strain evidence="19">CBS 262.69</strain>
    </source>
</reference>
<keyword evidence="10" id="KW-0443">Lipid metabolism</keyword>
<dbReference type="EMBL" id="ML996694">
    <property type="protein sequence ID" value="KAF2400576.1"/>
    <property type="molecule type" value="Genomic_DNA"/>
</dbReference>
<evidence type="ECO:0000256" key="8">
    <source>
        <dbReference type="ARBA" id="ARBA00022827"/>
    </source>
</evidence>
<dbReference type="PRINTS" id="PR00420">
    <property type="entry name" value="RNGMNOXGNASE"/>
</dbReference>
<dbReference type="PANTHER" id="PTHR10835:SF0">
    <property type="entry name" value="SQUALENE MONOOXYGENASE"/>
    <property type="match status" value="1"/>
</dbReference>
<keyword evidence="20" id="KW-1185">Reference proteome</keyword>
<dbReference type="GO" id="GO:0005789">
    <property type="term" value="C:endoplasmic reticulum membrane"/>
    <property type="evidence" value="ECO:0007669"/>
    <property type="project" value="UniProtKB-SubCell"/>
</dbReference>
<evidence type="ECO:0000256" key="11">
    <source>
        <dbReference type="ARBA" id="ARBA00022989"/>
    </source>
</evidence>
<comment type="subcellular location">
    <subcellularLocation>
        <location evidence="3 16">Endoplasmic reticulum membrane</location>
        <topology evidence="3 16">Multi-pass membrane protein</topology>
    </subcellularLocation>
    <subcellularLocation>
        <location evidence="2">Microsome membrane</location>
        <topology evidence="2">Multi-pass membrane protein</topology>
    </subcellularLocation>
</comment>
<feature type="domain" description="FAD dependent oxidoreductase" evidence="17">
    <location>
        <begin position="23"/>
        <end position="52"/>
    </location>
</feature>
<name>A0A6G1HXI3_9PEZI</name>
<evidence type="ECO:0000313" key="19">
    <source>
        <dbReference type="EMBL" id="KAF2400576.1"/>
    </source>
</evidence>
<keyword evidence="7 16" id="KW-0256">Endoplasmic reticulum</keyword>
<evidence type="ECO:0000256" key="14">
    <source>
        <dbReference type="ARBA" id="ARBA00023221"/>
    </source>
</evidence>
<evidence type="ECO:0000256" key="9">
    <source>
        <dbReference type="ARBA" id="ARBA00022848"/>
    </source>
</evidence>
<evidence type="ECO:0000256" key="6">
    <source>
        <dbReference type="ARBA" id="ARBA00022692"/>
    </source>
</evidence>
<accession>A0A6G1HXI3</accession>
<dbReference type="FunFam" id="3.50.50.60:FF:000166">
    <property type="entry name" value="Squalene monooxygenase Erg1"/>
    <property type="match status" value="1"/>
</dbReference>
<evidence type="ECO:0000256" key="7">
    <source>
        <dbReference type="ARBA" id="ARBA00022824"/>
    </source>
</evidence>
<dbReference type="SUPFAM" id="SSF51905">
    <property type="entry name" value="FAD/NAD(P)-binding domain"/>
    <property type="match status" value="1"/>
</dbReference>
<evidence type="ECO:0000256" key="3">
    <source>
        <dbReference type="ARBA" id="ARBA00004477"/>
    </source>
</evidence>
<evidence type="ECO:0000256" key="1">
    <source>
        <dbReference type="ARBA" id="ARBA00001974"/>
    </source>
</evidence>
<keyword evidence="14" id="KW-0753">Steroid metabolism</keyword>
<dbReference type="PANTHER" id="PTHR10835">
    <property type="entry name" value="SQUALENE MONOOXYGENASE"/>
    <property type="match status" value="1"/>
</dbReference>
<dbReference type="Gene3D" id="3.50.50.60">
    <property type="entry name" value="FAD/NAD(P)-binding domain"/>
    <property type="match status" value="1"/>
</dbReference>
<evidence type="ECO:0000256" key="5">
    <source>
        <dbReference type="ARBA" id="ARBA00022630"/>
    </source>
</evidence>
<dbReference type="GO" id="GO:0050660">
    <property type="term" value="F:flavin adenine dinucleotide binding"/>
    <property type="evidence" value="ECO:0007669"/>
    <property type="project" value="UniProtKB-UniRule"/>
</dbReference>
<evidence type="ECO:0000256" key="16">
    <source>
        <dbReference type="RuleBase" id="RU367121"/>
    </source>
</evidence>
<evidence type="ECO:0000256" key="4">
    <source>
        <dbReference type="ARBA" id="ARBA00008802"/>
    </source>
</evidence>
<dbReference type="InterPro" id="IPR013698">
    <property type="entry name" value="Squalene_epoxidase"/>
</dbReference>
<evidence type="ECO:0000259" key="17">
    <source>
        <dbReference type="Pfam" id="PF01266"/>
    </source>
</evidence>
<comment type="similarity">
    <text evidence="4 16">Belongs to the squalene monooxygenase family.</text>
</comment>
<keyword evidence="5 16" id="KW-0285">Flavoprotein</keyword>
<evidence type="ECO:0000256" key="12">
    <source>
        <dbReference type="ARBA" id="ARBA00023002"/>
    </source>
</evidence>
<dbReference type="AlphaFoldDB" id="A0A6G1HXI3"/>
<evidence type="ECO:0000256" key="13">
    <source>
        <dbReference type="ARBA" id="ARBA00023136"/>
    </source>
</evidence>
<comment type="cofactor">
    <cofactor evidence="1 16">
        <name>FAD</name>
        <dbReference type="ChEBI" id="CHEBI:57692"/>
    </cofactor>
</comment>
<dbReference type="Pfam" id="PF08491">
    <property type="entry name" value="SE"/>
    <property type="match status" value="1"/>
</dbReference>
<evidence type="ECO:0000256" key="15">
    <source>
        <dbReference type="ARBA" id="ARBA00029435"/>
    </source>
</evidence>
<dbReference type="OrthoDB" id="1678617at2759"/>
<dbReference type="GO" id="GO:0006696">
    <property type="term" value="P:ergosterol biosynthetic process"/>
    <property type="evidence" value="ECO:0007669"/>
    <property type="project" value="TreeGrafter"/>
</dbReference>
<dbReference type="Proteomes" id="UP000799640">
    <property type="component" value="Unassembled WGS sequence"/>
</dbReference>
<dbReference type="GO" id="GO:0004506">
    <property type="term" value="F:squalene monooxygenase activity"/>
    <property type="evidence" value="ECO:0007669"/>
    <property type="project" value="UniProtKB-UniRule"/>
</dbReference>
<proteinExistence type="inferred from homology"/>
<keyword evidence="11 16" id="KW-1133">Transmembrane helix</keyword>
<dbReference type="InterPro" id="IPR006076">
    <property type="entry name" value="FAD-dep_OxRdtase"/>
</dbReference>
<keyword evidence="9" id="KW-0492">Microsome</keyword>
<evidence type="ECO:0000256" key="10">
    <source>
        <dbReference type="ARBA" id="ARBA00022955"/>
    </source>
</evidence>
<comment type="pathway">
    <text evidence="15">Steroid metabolism; ergosterol biosynthesis.</text>
</comment>
<sequence>MPLAPSPIDDREERRRLQHDAEVVIIGAGIAGCALAVALSNQGRSVILLEKSLKEPDRIVGELLQPGGVTALENLGLRDCLDDIDAIPVHGYEVIYHGEAVEIPYPVGPNGKRPEGRSFHHGRFIGKLRAAAMRAKNVTVVETTAVDLIKDDETGQVLGVECKTKGEKEYYFGHLTAIADGYASKFRKDYITLTPIVKSKFYGIELRDAVLPRPYHGHVLLTDGPPVLLYQIGTHETRALIDIPENLPSASVKAGGVKNHLRNVVLPSLPECVRPSFAAALEGPLRSMPNSWLPPTTNKAPGVIILGDALNMRHPLTGGGMTVAFNDVVLVAELLSPAHVPKLDDTKGVIRQMARFHWQRKDITAVINILAQALYSLFAADDASLRALQRGCFRYFQLGGSCIDGPVGLLAGITRSPLTLVYHFFSVAMYGIWLHVTTFNPLLWPFVLIFDGLRIFFTACVVILPYIFAELRR</sequence>
<feature type="domain" description="Squalene epoxidase" evidence="18">
    <location>
        <begin position="173"/>
        <end position="445"/>
    </location>
</feature>
<keyword evidence="13 16" id="KW-0472">Membrane</keyword>
<keyword evidence="10" id="KW-0444">Lipid biosynthesis</keyword>
<gene>
    <name evidence="19" type="ORF">EJ06DRAFT_509342</name>
</gene>
<dbReference type="InterPro" id="IPR036188">
    <property type="entry name" value="FAD/NAD-bd_sf"/>
</dbReference>
<dbReference type="InterPro" id="IPR040125">
    <property type="entry name" value="Squalene_monox"/>
</dbReference>